<accession>A0ABD0P7H4</accession>
<dbReference type="Proteomes" id="UP001529510">
    <property type="component" value="Unassembled WGS sequence"/>
</dbReference>
<dbReference type="Pfam" id="PF08240">
    <property type="entry name" value="ADH_N"/>
    <property type="match status" value="1"/>
</dbReference>
<feature type="domain" description="Alcohol dehydrogenase-like N-terminal" evidence="1">
    <location>
        <begin position="19"/>
        <end position="50"/>
    </location>
</feature>
<dbReference type="InterPro" id="IPR050700">
    <property type="entry name" value="YIM1/Zinc_Alcohol_DH_Fams"/>
</dbReference>
<proteinExistence type="predicted"/>
<protein>
    <recommendedName>
        <fullName evidence="1">Alcohol dehydrogenase-like N-terminal domain-containing protein</fullName>
    </recommendedName>
</protein>
<dbReference type="SUPFAM" id="SSF50129">
    <property type="entry name" value="GroES-like"/>
    <property type="match status" value="1"/>
</dbReference>
<dbReference type="InterPro" id="IPR013154">
    <property type="entry name" value="ADH-like_N"/>
</dbReference>
<feature type="non-terminal residue" evidence="2">
    <location>
        <position position="1"/>
    </location>
</feature>
<organism evidence="2 3">
    <name type="scientific">Cirrhinus mrigala</name>
    <name type="common">Mrigala</name>
    <dbReference type="NCBI Taxonomy" id="683832"/>
    <lineage>
        <taxon>Eukaryota</taxon>
        <taxon>Metazoa</taxon>
        <taxon>Chordata</taxon>
        <taxon>Craniata</taxon>
        <taxon>Vertebrata</taxon>
        <taxon>Euteleostomi</taxon>
        <taxon>Actinopterygii</taxon>
        <taxon>Neopterygii</taxon>
        <taxon>Teleostei</taxon>
        <taxon>Ostariophysi</taxon>
        <taxon>Cypriniformes</taxon>
        <taxon>Cyprinidae</taxon>
        <taxon>Labeoninae</taxon>
        <taxon>Labeonini</taxon>
        <taxon>Cirrhinus</taxon>
    </lineage>
</organism>
<reference evidence="2 3" key="1">
    <citation type="submission" date="2024-05" db="EMBL/GenBank/DDBJ databases">
        <title>Genome sequencing and assembly of Indian major carp, Cirrhinus mrigala (Hamilton, 1822).</title>
        <authorList>
            <person name="Mohindra V."/>
            <person name="Chowdhury L.M."/>
            <person name="Lal K."/>
            <person name="Jena J.K."/>
        </authorList>
    </citation>
    <scope>NUCLEOTIDE SEQUENCE [LARGE SCALE GENOMIC DNA]</scope>
    <source>
        <strain evidence="2">CM1030</strain>
        <tissue evidence="2">Blood</tissue>
    </source>
</reference>
<comment type="caution">
    <text evidence="2">The sequence shown here is derived from an EMBL/GenBank/DDBJ whole genome shotgun (WGS) entry which is preliminary data.</text>
</comment>
<dbReference type="PANTHER" id="PTHR11695">
    <property type="entry name" value="ALCOHOL DEHYDROGENASE RELATED"/>
    <property type="match status" value="1"/>
</dbReference>
<dbReference type="EMBL" id="JAMKFB020000017">
    <property type="protein sequence ID" value="KAL0170042.1"/>
    <property type="molecule type" value="Genomic_DNA"/>
</dbReference>
<name>A0ABD0P7H4_CIRMR</name>
<dbReference type="InterPro" id="IPR011032">
    <property type="entry name" value="GroES-like_sf"/>
</dbReference>
<dbReference type="Gene3D" id="3.90.180.10">
    <property type="entry name" value="Medium-chain alcohol dehydrogenases, catalytic domain"/>
    <property type="match status" value="1"/>
</dbReference>
<sequence length="50" mass="5425">GYGAATMAMKRDPLNMNQSGSEFPLILGRDVSGEIMECGLDVNYFKPGDQ</sequence>
<dbReference type="PANTHER" id="PTHR11695:SF294">
    <property type="entry name" value="RETICULON-4-INTERACTING PROTEIN 1, MITOCHONDRIAL"/>
    <property type="match status" value="1"/>
</dbReference>
<evidence type="ECO:0000313" key="3">
    <source>
        <dbReference type="Proteomes" id="UP001529510"/>
    </source>
</evidence>
<gene>
    <name evidence="2" type="ORF">M9458_034638</name>
</gene>
<keyword evidence="3" id="KW-1185">Reference proteome</keyword>
<evidence type="ECO:0000313" key="2">
    <source>
        <dbReference type="EMBL" id="KAL0170042.1"/>
    </source>
</evidence>
<feature type="non-terminal residue" evidence="2">
    <location>
        <position position="50"/>
    </location>
</feature>
<dbReference type="AlphaFoldDB" id="A0ABD0P7H4"/>
<evidence type="ECO:0000259" key="1">
    <source>
        <dbReference type="Pfam" id="PF08240"/>
    </source>
</evidence>